<proteinExistence type="predicted"/>
<gene>
    <name evidence="1" type="ORF">PO158_01430</name>
</gene>
<organism evidence="1 2">
    <name type="scientific">Limosilactobacillus mucosae</name>
    <name type="common">Lactobacillus mucosae</name>
    <dbReference type="NCBI Taxonomy" id="97478"/>
    <lineage>
        <taxon>Bacteria</taxon>
        <taxon>Bacillati</taxon>
        <taxon>Bacillota</taxon>
        <taxon>Bacilli</taxon>
        <taxon>Lactobacillales</taxon>
        <taxon>Lactobacillaceae</taxon>
        <taxon>Limosilactobacillus</taxon>
    </lineage>
</organism>
<accession>A0AAJ1HQ09</accession>
<dbReference type="AlphaFoldDB" id="A0AAJ1HQ09"/>
<dbReference type="EMBL" id="JAQOND010000008">
    <property type="protein sequence ID" value="MDC2826956.1"/>
    <property type="molecule type" value="Genomic_DNA"/>
</dbReference>
<name>A0AAJ1HQ09_LIMMU</name>
<reference evidence="1" key="1">
    <citation type="submission" date="2023-01" db="EMBL/GenBank/DDBJ databases">
        <title>Genome analysis of 13 Lactobacillus isolated from gut of wild boar.</title>
        <authorList>
            <person name="Papp P."/>
            <person name="Libisch B."/>
            <person name="Nagy T."/>
            <person name="Olasz F."/>
        </authorList>
    </citation>
    <scope>NUCLEOTIDE SEQUENCE</scope>
    <source>
        <strain evidence="1">F108</strain>
    </source>
</reference>
<evidence type="ECO:0000313" key="2">
    <source>
        <dbReference type="Proteomes" id="UP001218021"/>
    </source>
</evidence>
<sequence>MIINKKTGIKLNFESCLLFRFADGQVDMEDWYSGKSAIMTNGNYMGSDGKFRSLKQVVDEMLGNGTFEQIDGHSETTQAFVEEVLQTAQQQGLLTAPVMAYDGHGPFVEYHLGDVTELEELDSGFHGFIVISAETVRRLYDVKQITQTTMESLKKAWTKDLDELSEIANGQCYKLQMLDREDNVISEEPIVAYYDENDVDNLVKMAIALDWISADSKDDWTDENKWWQPVKTKQASNEIIMYSLYDCDAWRTHSSMSLLFETLNRTAMNDKIKELLMEDDTYVDTDMPIDVDHEDLIKVVASQAIDYLHLEKRVLNLTEQTVNLC</sequence>
<protein>
    <submittedName>
        <fullName evidence="1">Uncharacterized protein</fullName>
    </submittedName>
</protein>
<dbReference type="RefSeq" id="WP_272207597.1">
    <property type="nucleotide sequence ID" value="NZ_JAQONC010000010.1"/>
</dbReference>
<dbReference type="Proteomes" id="UP001218021">
    <property type="component" value="Unassembled WGS sequence"/>
</dbReference>
<evidence type="ECO:0000313" key="1">
    <source>
        <dbReference type="EMBL" id="MDC2826956.1"/>
    </source>
</evidence>
<comment type="caution">
    <text evidence="1">The sequence shown here is derived from an EMBL/GenBank/DDBJ whole genome shotgun (WGS) entry which is preliminary data.</text>
</comment>